<proteinExistence type="predicted"/>
<keyword evidence="1" id="KW-0812">Transmembrane</keyword>
<feature type="transmembrane region" description="Helical" evidence="1">
    <location>
        <begin position="426"/>
        <end position="442"/>
    </location>
</feature>
<feature type="transmembrane region" description="Helical" evidence="1">
    <location>
        <begin position="45"/>
        <end position="62"/>
    </location>
</feature>
<feature type="transmembrane region" description="Helical" evidence="1">
    <location>
        <begin position="111"/>
        <end position="129"/>
    </location>
</feature>
<feature type="transmembrane region" description="Helical" evidence="1">
    <location>
        <begin position="68"/>
        <end position="90"/>
    </location>
</feature>
<feature type="transmembrane region" description="Helical" evidence="1">
    <location>
        <begin position="245"/>
        <end position="267"/>
    </location>
</feature>
<sequence length="629" mass="68378">MQLVWLVLILPLVFYTHLLSPVSVVATAIGACLLAFDGKRFEPSAVLPCFLAMCVAALLPWWRRPEGVLTVSTAELLAWGIASLVVTRIFQHANTAALQDHSPSHAPIGRWIVGYALVAALFSFSAGILQQDGALLTLWHHWGAYIGPAELMLAGAKVLHDIPLQYGFGPTSLIASTCGNDCWSAMYAITSVTTLLWSVCIATMALLVTSTRWCSRVIVLTICLAACFFWTAYPPAAASPSTTPSVAGLRFLPAVLLALYLCMAPGIEHRAAGRLTGHLLWCIGALWSPESAFYVTLIWWPYYLFVYRRQGSFSNRLGGAALTMAKLMFIAAVLIATFYGALRFVYGVGPTMYGFLAYAINPPGPLPISPTGNVWYFVATVILALATLALLWKATGDTPSFRRGLVILLLAYGSFTYFLGRSHDNNILNILPLVVLSLLHVTHACRVAHLARIAAIMAAAILAWTPTFGWTGWSTTLGTGRLLDVGPAALLPAVQFTNPETQQKLRHRLAGAPVGDPADAGRAIRVIQANSSDPITVLDSAMDINGVSPPSAWNAIHGPANFGFIPPERRREFLVATAKTLKRSGWLVVDKRFPEKAQWLSDYDSAYTRGEMMDFDSYTAIHYRPKTAP</sequence>
<feature type="transmembrane region" description="Helical" evidence="1">
    <location>
        <begin position="213"/>
        <end position="233"/>
    </location>
</feature>
<dbReference type="EMBL" id="MJMN01000001">
    <property type="protein sequence ID" value="OMG93386.1"/>
    <property type="molecule type" value="Genomic_DNA"/>
</dbReference>
<evidence type="ECO:0000313" key="3">
    <source>
        <dbReference type="Proteomes" id="UP000187251"/>
    </source>
</evidence>
<feature type="transmembrane region" description="Helical" evidence="1">
    <location>
        <begin position="12"/>
        <end position="36"/>
    </location>
</feature>
<comment type="caution">
    <text evidence="2">The sequence shown here is derived from an EMBL/GenBank/DDBJ whole genome shotgun (WGS) entry which is preliminary data.</text>
</comment>
<feature type="transmembrane region" description="Helical" evidence="1">
    <location>
        <begin position="320"/>
        <end position="339"/>
    </location>
</feature>
<organism evidence="2 3">
    <name type="scientific">Alcaligenes xylosoxydans xylosoxydans</name>
    <name type="common">Achromobacter xylosoxidans</name>
    <dbReference type="NCBI Taxonomy" id="85698"/>
    <lineage>
        <taxon>Bacteria</taxon>
        <taxon>Pseudomonadati</taxon>
        <taxon>Pseudomonadota</taxon>
        <taxon>Betaproteobacteria</taxon>
        <taxon>Burkholderiales</taxon>
        <taxon>Alcaligenaceae</taxon>
        <taxon>Achromobacter</taxon>
    </lineage>
</organism>
<feature type="transmembrane region" description="Helical" evidence="1">
    <location>
        <begin position="454"/>
        <end position="473"/>
    </location>
</feature>
<keyword evidence="1" id="KW-0472">Membrane</keyword>
<reference evidence="2 3" key="1">
    <citation type="submission" date="2016-09" db="EMBL/GenBank/DDBJ databases">
        <title>Phylogenomics of Achromobacter.</title>
        <authorList>
            <person name="Jeukens J."/>
            <person name="Freschi L."/>
            <person name="Vincent A.T."/>
            <person name="Emond-Rheault J.-G."/>
            <person name="Kukavica-Ibrulj I."/>
            <person name="Charette S.J."/>
            <person name="Levesque R.C."/>
        </authorList>
    </citation>
    <scope>NUCLEOTIDE SEQUENCE [LARGE SCALE GENOMIC DNA]</scope>
    <source>
        <strain evidence="2 3">AUS488</strain>
    </source>
</reference>
<evidence type="ECO:0000256" key="1">
    <source>
        <dbReference type="SAM" id="Phobius"/>
    </source>
</evidence>
<name>A0A1R1K1T7_ALCXX</name>
<keyword evidence="1" id="KW-1133">Transmembrane helix</keyword>
<feature type="transmembrane region" description="Helical" evidence="1">
    <location>
        <begin position="279"/>
        <end position="300"/>
    </location>
</feature>
<accession>A0A1R1K1T7</accession>
<feature type="transmembrane region" description="Helical" evidence="1">
    <location>
        <begin position="373"/>
        <end position="392"/>
    </location>
</feature>
<gene>
    <name evidence="2" type="ORF">BIZ92_03390</name>
</gene>
<feature type="transmembrane region" description="Helical" evidence="1">
    <location>
        <begin position="344"/>
        <end position="361"/>
    </location>
</feature>
<dbReference type="Proteomes" id="UP000187251">
    <property type="component" value="Unassembled WGS sequence"/>
</dbReference>
<feature type="transmembrane region" description="Helical" evidence="1">
    <location>
        <begin position="185"/>
        <end position="206"/>
    </location>
</feature>
<protein>
    <submittedName>
        <fullName evidence="2">Uncharacterized protein</fullName>
    </submittedName>
</protein>
<feature type="transmembrane region" description="Helical" evidence="1">
    <location>
        <begin position="404"/>
        <end position="420"/>
    </location>
</feature>
<dbReference type="AlphaFoldDB" id="A0A1R1K1T7"/>
<evidence type="ECO:0000313" key="2">
    <source>
        <dbReference type="EMBL" id="OMG93386.1"/>
    </source>
</evidence>